<evidence type="ECO:0000256" key="2">
    <source>
        <dbReference type="ARBA" id="ARBA00023125"/>
    </source>
</evidence>
<dbReference type="PANTHER" id="PTHR30136:SF7">
    <property type="entry name" value="HTH-TYPE TRANSCRIPTIONAL REGULATOR KDGR-RELATED"/>
    <property type="match status" value="1"/>
</dbReference>
<proteinExistence type="predicted"/>
<evidence type="ECO:0000256" key="1">
    <source>
        <dbReference type="ARBA" id="ARBA00023015"/>
    </source>
</evidence>
<dbReference type="PROSITE" id="PS51078">
    <property type="entry name" value="ICLR_ED"/>
    <property type="match status" value="1"/>
</dbReference>
<dbReference type="SUPFAM" id="SSF46785">
    <property type="entry name" value="Winged helix' DNA-binding domain"/>
    <property type="match status" value="1"/>
</dbReference>
<keyword evidence="1" id="KW-0805">Transcription regulation</keyword>
<dbReference type="Gene3D" id="1.10.10.10">
    <property type="entry name" value="Winged helix-like DNA-binding domain superfamily/Winged helix DNA-binding domain"/>
    <property type="match status" value="1"/>
</dbReference>
<dbReference type="OrthoDB" id="6057486at2"/>
<dbReference type="InterPro" id="IPR050707">
    <property type="entry name" value="HTH_MetabolicPath_Reg"/>
</dbReference>
<dbReference type="Proteomes" id="UP000003635">
    <property type="component" value="Unassembled WGS sequence"/>
</dbReference>
<dbReference type="GO" id="GO:0045892">
    <property type="term" value="P:negative regulation of DNA-templated transcription"/>
    <property type="evidence" value="ECO:0007669"/>
    <property type="project" value="TreeGrafter"/>
</dbReference>
<dbReference type="GO" id="GO:0003700">
    <property type="term" value="F:DNA-binding transcription factor activity"/>
    <property type="evidence" value="ECO:0007669"/>
    <property type="project" value="TreeGrafter"/>
</dbReference>
<evidence type="ECO:0000313" key="6">
    <source>
        <dbReference type="EMBL" id="EAR51844.1"/>
    </source>
</evidence>
<evidence type="ECO:0000259" key="4">
    <source>
        <dbReference type="PROSITE" id="PS51077"/>
    </source>
</evidence>
<dbReference type="Gene3D" id="3.30.450.40">
    <property type="match status" value="1"/>
</dbReference>
<dbReference type="InterPro" id="IPR036388">
    <property type="entry name" value="WH-like_DNA-bd_sf"/>
</dbReference>
<accession>Q2CGU1</accession>
<reference evidence="6 7" key="1">
    <citation type="journal article" date="2010" name="J. Bacteriol.">
        <title>Genome sequences of Oceanicola granulosus HTCC2516(T) and Oceanicola batsensis HTCC2597(TDelta).</title>
        <authorList>
            <person name="Thrash J.C."/>
            <person name="Cho J.C."/>
            <person name="Vergin K.L."/>
            <person name="Giovannoni S.J."/>
        </authorList>
    </citation>
    <scope>NUCLEOTIDE SEQUENCE [LARGE SCALE GENOMIC DNA]</scope>
    <source>
        <strain evidence="7">ATCC BAA-861 / DSM 15982 / KCTC 12143 / HTCC2516</strain>
    </source>
</reference>
<dbReference type="CDD" id="cd00090">
    <property type="entry name" value="HTH_ARSR"/>
    <property type="match status" value="1"/>
</dbReference>
<dbReference type="GO" id="GO:0003677">
    <property type="term" value="F:DNA binding"/>
    <property type="evidence" value="ECO:0007669"/>
    <property type="project" value="UniProtKB-KW"/>
</dbReference>
<comment type="caution">
    <text evidence="6">The sequence shown here is derived from an EMBL/GenBank/DDBJ whole genome shotgun (WGS) entry which is preliminary data.</text>
</comment>
<dbReference type="InterPro" id="IPR005471">
    <property type="entry name" value="Tscrpt_reg_IclR_N"/>
</dbReference>
<dbReference type="eggNOG" id="COG1414">
    <property type="taxonomic scope" value="Bacteria"/>
</dbReference>
<dbReference type="RefSeq" id="WP_007257171.1">
    <property type="nucleotide sequence ID" value="NZ_CH724111.1"/>
</dbReference>
<evidence type="ECO:0000256" key="3">
    <source>
        <dbReference type="ARBA" id="ARBA00023163"/>
    </source>
</evidence>
<dbReference type="HOGENOM" id="CLU_062618_5_0_5"/>
<dbReference type="SMART" id="SM00346">
    <property type="entry name" value="HTH_ICLR"/>
    <property type="match status" value="1"/>
</dbReference>
<name>Q2CGU1_OCEGH</name>
<protein>
    <submittedName>
        <fullName evidence="6">Transcriptional regulator, IclR family protein</fullName>
    </submittedName>
</protein>
<dbReference type="InterPro" id="IPR014757">
    <property type="entry name" value="Tscrpt_reg_IclR_C"/>
</dbReference>
<evidence type="ECO:0000313" key="7">
    <source>
        <dbReference type="Proteomes" id="UP000003635"/>
    </source>
</evidence>
<dbReference type="STRING" id="314256.OG2516_16124"/>
<keyword evidence="2" id="KW-0238">DNA-binding</keyword>
<evidence type="ECO:0000259" key="5">
    <source>
        <dbReference type="PROSITE" id="PS51078"/>
    </source>
</evidence>
<sequence length="264" mass="29330">MAGKEEKYRAPALEKGLDIVELLSLNMDGMTQVEIAKALERSQGEIYRMLSTLVRRGYVVRRSEGDLYSLSLKMFAVSQRQPPIQRLLEVAAPKMRALTRVAWQACHIAMESDGDIVVVASVGSPGNWGLALRTGISIGLGNTGTGRVLAAFRTDAEVEELLDRHRLAEGEPPIDRTAFMEHVARVRERGFERMPSATLMGITNLAYPVLDQENRAVAVVNCPFLTRIDEVEVPDIDEVHELYQQFARELTDFYTGGQYAGPHG</sequence>
<feature type="domain" description="IclR-ED" evidence="5">
    <location>
        <begin position="73"/>
        <end position="256"/>
    </location>
</feature>
<dbReference type="AlphaFoldDB" id="Q2CGU1"/>
<gene>
    <name evidence="6" type="ORF">OG2516_16124</name>
</gene>
<dbReference type="InterPro" id="IPR029016">
    <property type="entry name" value="GAF-like_dom_sf"/>
</dbReference>
<feature type="domain" description="HTH iclR-type" evidence="4">
    <location>
        <begin position="10"/>
        <end position="72"/>
    </location>
</feature>
<dbReference type="EMBL" id="AAOT01000008">
    <property type="protein sequence ID" value="EAR51844.1"/>
    <property type="molecule type" value="Genomic_DNA"/>
</dbReference>
<keyword evidence="7" id="KW-1185">Reference proteome</keyword>
<dbReference type="InterPro" id="IPR011991">
    <property type="entry name" value="ArsR-like_HTH"/>
</dbReference>
<dbReference type="Pfam" id="PF01614">
    <property type="entry name" value="IclR_C"/>
    <property type="match status" value="1"/>
</dbReference>
<keyword evidence="3" id="KW-0804">Transcription</keyword>
<dbReference type="InterPro" id="IPR036390">
    <property type="entry name" value="WH_DNA-bd_sf"/>
</dbReference>
<dbReference type="PROSITE" id="PS51077">
    <property type="entry name" value="HTH_ICLR"/>
    <property type="match status" value="1"/>
</dbReference>
<organism evidence="6 7">
    <name type="scientific">Oceanicola granulosus (strain ATCC BAA-861 / DSM 15982 / KCTC 12143 / HTCC2516)</name>
    <dbReference type="NCBI Taxonomy" id="314256"/>
    <lineage>
        <taxon>Bacteria</taxon>
        <taxon>Pseudomonadati</taxon>
        <taxon>Pseudomonadota</taxon>
        <taxon>Alphaproteobacteria</taxon>
        <taxon>Rhodobacterales</taxon>
        <taxon>Roseobacteraceae</taxon>
        <taxon>Oceanicola</taxon>
    </lineage>
</organism>
<dbReference type="SUPFAM" id="SSF55781">
    <property type="entry name" value="GAF domain-like"/>
    <property type="match status" value="1"/>
</dbReference>
<dbReference type="PANTHER" id="PTHR30136">
    <property type="entry name" value="HELIX-TURN-HELIX TRANSCRIPTIONAL REGULATOR, ICLR FAMILY"/>
    <property type="match status" value="1"/>
</dbReference>
<dbReference type="Pfam" id="PF09339">
    <property type="entry name" value="HTH_IclR"/>
    <property type="match status" value="1"/>
</dbReference>